<dbReference type="Gene3D" id="2.40.70.10">
    <property type="entry name" value="Acid Proteases"/>
    <property type="match status" value="2"/>
</dbReference>
<dbReference type="STRING" id="139825.A0A401GGU5"/>
<keyword evidence="2 4" id="KW-0064">Aspartyl protease</keyword>
<evidence type="ECO:0000313" key="8">
    <source>
        <dbReference type="Proteomes" id="UP000287166"/>
    </source>
</evidence>
<dbReference type="InterPro" id="IPR021109">
    <property type="entry name" value="Peptidase_aspartic_dom_sf"/>
</dbReference>
<dbReference type="PRINTS" id="PR00792">
    <property type="entry name" value="PEPSIN"/>
</dbReference>
<dbReference type="Pfam" id="PF00026">
    <property type="entry name" value="Asp"/>
    <property type="match status" value="1"/>
</dbReference>
<dbReference type="GO" id="GO:0006508">
    <property type="term" value="P:proteolysis"/>
    <property type="evidence" value="ECO:0007669"/>
    <property type="project" value="UniProtKB-KW"/>
</dbReference>
<dbReference type="GO" id="GO:0004190">
    <property type="term" value="F:aspartic-type endopeptidase activity"/>
    <property type="evidence" value="ECO:0007669"/>
    <property type="project" value="UniProtKB-KW"/>
</dbReference>
<keyword evidence="4" id="KW-0378">Hydrolase</keyword>
<protein>
    <submittedName>
        <fullName evidence="7">Polyporopepsin</fullName>
    </submittedName>
</protein>
<dbReference type="InterPro" id="IPR034164">
    <property type="entry name" value="Pepsin-like_dom"/>
</dbReference>
<dbReference type="PROSITE" id="PS00141">
    <property type="entry name" value="ASP_PROTEASE"/>
    <property type="match status" value="2"/>
</dbReference>
<comment type="similarity">
    <text evidence="1 4">Belongs to the peptidase A1 family.</text>
</comment>
<dbReference type="PANTHER" id="PTHR47966:SF51">
    <property type="entry name" value="BETA-SITE APP-CLEAVING ENZYME, ISOFORM A-RELATED"/>
    <property type="match status" value="1"/>
</dbReference>
<name>A0A401GGU5_9APHY</name>
<dbReference type="Proteomes" id="UP000287166">
    <property type="component" value="Unassembled WGS sequence"/>
</dbReference>
<evidence type="ECO:0000256" key="1">
    <source>
        <dbReference type="ARBA" id="ARBA00007447"/>
    </source>
</evidence>
<dbReference type="RefSeq" id="XP_027612329.1">
    <property type="nucleotide sequence ID" value="XM_027756528.1"/>
</dbReference>
<dbReference type="PANTHER" id="PTHR47966">
    <property type="entry name" value="BETA-SITE APP-CLEAVING ENZYME, ISOFORM A-RELATED"/>
    <property type="match status" value="1"/>
</dbReference>
<feature type="active site" evidence="3">
    <location>
        <position position="98"/>
    </location>
</feature>
<gene>
    <name evidence="7" type="ORF">SCP_0311450</name>
</gene>
<dbReference type="SUPFAM" id="SSF50630">
    <property type="entry name" value="Acid proteases"/>
    <property type="match status" value="1"/>
</dbReference>
<comment type="caution">
    <text evidence="7">The sequence shown here is derived from an EMBL/GenBank/DDBJ whole genome shotgun (WGS) entry which is preliminary data.</text>
</comment>
<keyword evidence="4" id="KW-0645">Protease</keyword>
<dbReference type="InterPro" id="IPR001461">
    <property type="entry name" value="Aspartic_peptidase_A1"/>
</dbReference>
<dbReference type="AlphaFoldDB" id="A0A401GGU5"/>
<dbReference type="InterPro" id="IPR001969">
    <property type="entry name" value="Aspartic_peptidase_AS"/>
</dbReference>
<keyword evidence="5" id="KW-0732">Signal</keyword>
<keyword evidence="8" id="KW-1185">Reference proteome</keyword>
<feature type="chain" id="PRO_5019487303" evidence="5">
    <location>
        <begin position="19"/>
        <end position="405"/>
    </location>
</feature>
<accession>A0A401GGU5</accession>
<evidence type="ECO:0000256" key="5">
    <source>
        <dbReference type="SAM" id="SignalP"/>
    </source>
</evidence>
<dbReference type="EMBL" id="BFAD01000003">
    <property type="protein sequence ID" value="GBE81416.1"/>
    <property type="molecule type" value="Genomic_DNA"/>
</dbReference>
<dbReference type="CDD" id="cd05471">
    <property type="entry name" value="pepsin_like"/>
    <property type="match status" value="1"/>
</dbReference>
<feature type="active site" evidence="3">
    <location>
        <position position="277"/>
    </location>
</feature>
<feature type="signal peptide" evidence="5">
    <location>
        <begin position="1"/>
        <end position="18"/>
    </location>
</feature>
<feature type="domain" description="Peptidase A1" evidence="6">
    <location>
        <begin position="80"/>
        <end position="395"/>
    </location>
</feature>
<evidence type="ECO:0000256" key="3">
    <source>
        <dbReference type="PIRSR" id="PIRSR601461-1"/>
    </source>
</evidence>
<dbReference type="InterPro" id="IPR033121">
    <property type="entry name" value="PEPTIDASE_A1"/>
</dbReference>
<dbReference type="OrthoDB" id="660550at2759"/>
<evidence type="ECO:0000256" key="4">
    <source>
        <dbReference type="RuleBase" id="RU000454"/>
    </source>
</evidence>
<reference evidence="7 8" key="1">
    <citation type="journal article" date="2018" name="Sci. Rep.">
        <title>Genome sequence of the cauliflower mushroom Sparassis crispa (Hanabiratake) and its association with beneficial usage.</title>
        <authorList>
            <person name="Kiyama R."/>
            <person name="Furutani Y."/>
            <person name="Kawaguchi K."/>
            <person name="Nakanishi T."/>
        </authorList>
    </citation>
    <scope>NUCLEOTIDE SEQUENCE [LARGE SCALE GENOMIC DNA]</scope>
</reference>
<evidence type="ECO:0000259" key="6">
    <source>
        <dbReference type="PROSITE" id="PS51767"/>
    </source>
</evidence>
<dbReference type="GeneID" id="38778333"/>
<dbReference type="PROSITE" id="PS51767">
    <property type="entry name" value="PEPTIDASE_A1"/>
    <property type="match status" value="1"/>
</dbReference>
<evidence type="ECO:0000313" key="7">
    <source>
        <dbReference type="EMBL" id="GBE81416.1"/>
    </source>
</evidence>
<organism evidence="7 8">
    <name type="scientific">Sparassis crispa</name>
    <dbReference type="NCBI Taxonomy" id="139825"/>
    <lineage>
        <taxon>Eukaryota</taxon>
        <taxon>Fungi</taxon>
        <taxon>Dikarya</taxon>
        <taxon>Basidiomycota</taxon>
        <taxon>Agaricomycotina</taxon>
        <taxon>Agaricomycetes</taxon>
        <taxon>Polyporales</taxon>
        <taxon>Sparassidaceae</taxon>
        <taxon>Sparassis</taxon>
    </lineage>
</organism>
<sequence length="405" mass="42114">MAFGSLLSTLVLALAVAASPVAIPPNSFVSLPLARRFNATGTVNLLQRDQARAAALKANGRARLQDRSGSVAATNDAITYTVQVDIGTPGTSYSLLIDTGSSNTWVGAGKSFVSSPSTVNTGESVTVTYGSGSFSGTEYEDTVSLGNGLTIRNQSFGVASQTGGFYGVDGVIGIGPVDLTKGTVGYSDAEIPTVTDNLYSQGVISEHLVAVSFEPTTSEGVTNGELTFGGTDSSKYTGSIAYTSLTTTSPASYYWGIDESIAYGSETILNNTAGIVDTGTTLILIASDAYSKYQSATGAVEDEGTGLLRITSSQYSNLKTLNFNIGSETYGLTANAQIWPRSLNTNIGGSPSDIYLIVNDIGSPSGEGLDFINGYTFLERFYSVFDTGNSRVGFATTSYTNATTN</sequence>
<evidence type="ECO:0000256" key="2">
    <source>
        <dbReference type="ARBA" id="ARBA00022750"/>
    </source>
</evidence>
<dbReference type="InParanoid" id="A0A401GGU5"/>
<proteinExistence type="inferred from homology"/>